<evidence type="ECO:0000259" key="1">
    <source>
        <dbReference type="Pfam" id="PF07238"/>
    </source>
</evidence>
<evidence type="ECO:0000259" key="2">
    <source>
        <dbReference type="Pfam" id="PF12945"/>
    </source>
</evidence>
<keyword evidence="4" id="KW-1185">Reference proteome</keyword>
<dbReference type="Gene3D" id="2.40.10.220">
    <property type="entry name" value="predicted glycosyltransferase like domains"/>
    <property type="match status" value="1"/>
</dbReference>
<dbReference type="InterPro" id="IPR009926">
    <property type="entry name" value="T3SS_YcgR_PilZN"/>
</dbReference>
<dbReference type="EMBL" id="LWSG01000013">
    <property type="protein sequence ID" value="OAS86359.1"/>
    <property type="molecule type" value="Genomic_DNA"/>
</dbReference>
<dbReference type="Proteomes" id="UP000078534">
    <property type="component" value="Unassembled WGS sequence"/>
</dbReference>
<dbReference type="SUPFAM" id="SSF141371">
    <property type="entry name" value="PilZ domain-like"/>
    <property type="match status" value="1"/>
</dbReference>
<evidence type="ECO:0000313" key="4">
    <source>
        <dbReference type="Proteomes" id="UP000078534"/>
    </source>
</evidence>
<dbReference type="STRING" id="152268.A6K24_21805"/>
<dbReference type="AlphaFoldDB" id="A0A179SZU7"/>
<protein>
    <recommendedName>
        <fullName evidence="5">Pilus assembly protein PilZ</fullName>
    </recommendedName>
</protein>
<feature type="domain" description="PilZ" evidence="1">
    <location>
        <begin position="97"/>
        <end position="207"/>
    </location>
</feature>
<organism evidence="3 4">
    <name type="scientific">Metabacillus litoralis</name>
    <dbReference type="NCBI Taxonomy" id="152268"/>
    <lineage>
        <taxon>Bacteria</taxon>
        <taxon>Bacillati</taxon>
        <taxon>Bacillota</taxon>
        <taxon>Bacilli</taxon>
        <taxon>Bacillales</taxon>
        <taxon>Bacillaceae</taxon>
        <taxon>Metabacillus</taxon>
    </lineage>
</organism>
<dbReference type="GO" id="GO:0035438">
    <property type="term" value="F:cyclic-di-GMP binding"/>
    <property type="evidence" value="ECO:0007669"/>
    <property type="project" value="InterPro"/>
</dbReference>
<gene>
    <name evidence="3" type="ORF">A6K24_21805</name>
</gene>
<reference evidence="4" key="1">
    <citation type="submission" date="2016-04" db="EMBL/GenBank/DDBJ databases">
        <authorList>
            <person name="Lyu Z."/>
            <person name="Lyu W."/>
        </authorList>
    </citation>
    <scope>NUCLEOTIDE SEQUENCE [LARGE SCALE GENOMIC DNA]</scope>
    <source>
        <strain evidence="4">C44</strain>
    </source>
</reference>
<dbReference type="Pfam" id="PF07238">
    <property type="entry name" value="PilZ"/>
    <property type="match status" value="1"/>
</dbReference>
<evidence type="ECO:0008006" key="5">
    <source>
        <dbReference type="Google" id="ProtNLM"/>
    </source>
</evidence>
<feature type="domain" description="Type III secretion system flagellar brake protein YcgR PilZN" evidence="2">
    <location>
        <begin position="3"/>
        <end position="88"/>
    </location>
</feature>
<dbReference type="InterPro" id="IPR009875">
    <property type="entry name" value="PilZ_domain"/>
</dbReference>
<comment type="caution">
    <text evidence="3">The sequence shown here is derived from an EMBL/GenBank/DDBJ whole genome shotgun (WGS) entry which is preliminary data.</text>
</comment>
<dbReference type="RefSeq" id="WP_066332061.1">
    <property type="nucleotide sequence ID" value="NZ_LWSG01000013.1"/>
</dbReference>
<proteinExistence type="predicted"/>
<accession>A0A179SZU7</accession>
<dbReference type="Pfam" id="PF12945">
    <property type="entry name" value="PilZNR"/>
    <property type="match status" value="1"/>
</dbReference>
<name>A0A179SZU7_9BACI</name>
<sequence length="220" mass="25082">MLKIGDVINLETSDGNGERLKCKLVERKGNQLYIDYPINAITGRSAYLMLGTELIASFVNKDHNAFHFQTEVTGRVKENIPMISITYPGDNMLIRIQRREFVRVDTSVDVAIHPKQDEFQPIIAVTTDISAGGSAILLPKSTKLKQGQEIVVWFSLPFQNESIEYIKLNAKIIRFIPAENELFLKAPLQFLEIDDATQQTLIRFCFQQQIQLRRKGLITE</sequence>
<evidence type="ECO:0000313" key="3">
    <source>
        <dbReference type="EMBL" id="OAS86359.1"/>
    </source>
</evidence>